<comment type="pathway">
    <text evidence="2">Protein modification; protein ubiquitination.</text>
</comment>
<dbReference type="EC" id="2.3.2.31" evidence="4"/>
<reference evidence="12" key="1">
    <citation type="submission" date="2021-02" db="EMBL/GenBank/DDBJ databases">
        <authorList>
            <person name="Nowell W R."/>
        </authorList>
    </citation>
    <scope>NUCLEOTIDE SEQUENCE</scope>
</reference>
<comment type="catalytic activity">
    <reaction evidence="1">
        <text>[E2 ubiquitin-conjugating enzyme]-S-ubiquitinyl-L-cysteine + [acceptor protein]-L-lysine = [E2 ubiquitin-conjugating enzyme]-L-cysteine + [acceptor protein]-N(6)-ubiquitinyl-L-lysine.</text>
        <dbReference type="EC" id="2.3.2.31"/>
    </reaction>
</comment>
<evidence type="ECO:0000259" key="11">
    <source>
        <dbReference type="PROSITE" id="PS51873"/>
    </source>
</evidence>
<dbReference type="SUPFAM" id="SSF57850">
    <property type="entry name" value="RING/U-box"/>
    <property type="match status" value="4"/>
</dbReference>
<protein>
    <recommendedName>
        <fullName evidence="4">RBR-type E3 ubiquitin transferase</fullName>
        <ecNumber evidence="4">2.3.2.31</ecNumber>
    </recommendedName>
</protein>
<dbReference type="SMART" id="SM00647">
    <property type="entry name" value="IBR"/>
    <property type="match status" value="3"/>
</dbReference>
<dbReference type="InterPro" id="IPR048962">
    <property type="entry name" value="ARIH1-like_UBL"/>
</dbReference>
<dbReference type="Proteomes" id="UP000663864">
    <property type="component" value="Unassembled WGS sequence"/>
</dbReference>
<comment type="similarity">
    <text evidence="3">Belongs to the RBR family. Ariadne subfamily.</text>
</comment>
<dbReference type="InterPro" id="IPR054694">
    <property type="entry name" value="Parkin-like_IBR"/>
</dbReference>
<dbReference type="Gene3D" id="3.30.40.10">
    <property type="entry name" value="Zinc/RING finger domain, C3HC4 (zinc finger)"/>
    <property type="match status" value="1"/>
</dbReference>
<evidence type="ECO:0000256" key="5">
    <source>
        <dbReference type="ARBA" id="ARBA00022679"/>
    </source>
</evidence>
<dbReference type="GO" id="GO:0008270">
    <property type="term" value="F:zinc ion binding"/>
    <property type="evidence" value="ECO:0007669"/>
    <property type="project" value="UniProtKB-KW"/>
</dbReference>
<keyword evidence="5" id="KW-0808">Transferase</keyword>
<keyword evidence="6" id="KW-0479">Metal-binding</keyword>
<keyword evidence="9" id="KW-0833">Ubl conjugation pathway</keyword>
<keyword evidence="10" id="KW-0862">Zinc</keyword>
<evidence type="ECO:0000256" key="4">
    <source>
        <dbReference type="ARBA" id="ARBA00012251"/>
    </source>
</evidence>
<keyword evidence="7" id="KW-0677">Repeat</keyword>
<evidence type="ECO:0000313" key="13">
    <source>
        <dbReference type="Proteomes" id="UP000663864"/>
    </source>
</evidence>
<evidence type="ECO:0000256" key="8">
    <source>
        <dbReference type="ARBA" id="ARBA00022771"/>
    </source>
</evidence>
<dbReference type="InterPro" id="IPR031127">
    <property type="entry name" value="E3_UB_ligase_RBR"/>
</dbReference>
<dbReference type="Pfam" id="PF22191">
    <property type="entry name" value="IBR_1"/>
    <property type="match status" value="1"/>
</dbReference>
<evidence type="ECO:0000256" key="7">
    <source>
        <dbReference type="ARBA" id="ARBA00022737"/>
    </source>
</evidence>
<sequence>MRQKTSPTSITTNEQITYYLMTEDDVLKEITKIIKEVNEILNLQSTTLVRLILNYFHWDKDTLTERFYEDPDKLYQTLNVANPNLSPSLQWNPLSPAYNPTSDPMLAVSEQTTTNGNIVCRTCYCETPSNEIYALPCRHQHCLTCWQNYLEFNIVNDGCLKPISCLSRCIQIIDDDEILKLISNNTNLCERYRRGLVEAFVETNRLTHWCPGNGCTIIVKIKHFTSNLAKMIECDTCKTIFCFQCLKQWHEPIQCSLLKKWEEKNRDESMTGKWIVANTKECPKCHTNIEKNGGCNHMTCRKPGCGHEFCWLCFGDWKAHATQQCNVYHEEEVEKSQSDAREVLVRYMHYFTRYQAHNQSLELESKLLDKVEQRKKEMEADSMPYADRQSIQKAFDVLQQCRRTLKYTYPFAYYLERTNQSEIFEQNQADLERATEIVSDILEHEIDVNQDMDVKHKIVLKLMDITYYCDQRRKILLDHYTKECPKCHTNIEKNGGCNHMTCRKPGCSHEFCWLCFGDWKAHATQQCNVYHEEEVEKSQSDAREVLVRYM</sequence>
<dbReference type="Pfam" id="PF01485">
    <property type="entry name" value="IBR"/>
    <property type="match status" value="1"/>
</dbReference>
<evidence type="ECO:0000256" key="9">
    <source>
        <dbReference type="ARBA" id="ARBA00022786"/>
    </source>
</evidence>
<dbReference type="AlphaFoldDB" id="A0A815JFT4"/>
<dbReference type="EMBL" id="CAJNOT010003339">
    <property type="protein sequence ID" value="CAF1378529.1"/>
    <property type="molecule type" value="Genomic_DNA"/>
</dbReference>
<dbReference type="GO" id="GO:0061630">
    <property type="term" value="F:ubiquitin protein ligase activity"/>
    <property type="evidence" value="ECO:0007669"/>
    <property type="project" value="UniProtKB-EC"/>
</dbReference>
<dbReference type="InterPro" id="IPR013083">
    <property type="entry name" value="Znf_RING/FYVE/PHD"/>
</dbReference>
<proteinExistence type="inferred from homology"/>
<keyword evidence="8" id="KW-0863">Zinc-finger</keyword>
<gene>
    <name evidence="12" type="ORF">ZHD862_LOCUS31992</name>
</gene>
<dbReference type="Pfam" id="PF21235">
    <property type="entry name" value="UBA_ARI1"/>
    <property type="match status" value="1"/>
</dbReference>
<feature type="domain" description="RING-type" evidence="11">
    <location>
        <begin position="116"/>
        <end position="329"/>
    </location>
</feature>
<dbReference type="Pfam" id="PF22605">
    <property type="entry name" value="IBR_2"/>
    <property type="match status" value="1"/>
</dbReference>
<evidence type="ECO:0000313" key="12">
    <source>
        <dbReference type="EMBL" id="CAF1378529.1"/>
    </source>
</evidence>
<dbReference type="FunFam" id="1.20.120.1750:FF:000002">
    <property type="entry name" value="RBR-type E3 ubiquitin transferase"/>
    <property type="match status" value="1"/>
</dbReference>
<dbReference type="GO" id="GO:0016567">
    <property type="term" value="P:protein ubiquitination"/>
    <property type="evidence" value="ECO:0007669"/>
    <property type="project" value="InterPro"/>
</dbReference>
<feature type="non-terminal residue" evidence="12">
    <location>
        <position position="550"/>
    </location>
</feature>
<organism evidence="12 13">
    <name type="scientific">Rotaria sordida</name>
    <dbReference type="NCBI Taxonomy" id="392033"/>
    <lineage>
        <taxon>Eukaryota</taxon>
        <taxon>Metazoa</taxon>
        <taxon>Spiralia</taxon>
        <taxon>Gnathifera</taxon>
        <taxon>Rotifera</taxon>
        <taxon>Eurotatoria</taxon>
        <taxon>Bdelloidea</taxon>
        <taxon>Philodinida</taxon>
        <taxon>Philodinidae</taxon>
        <taxon>Rotaria</taxon>
    </lineage>
</organism>
<evidence type="ECO:0000256" key="2">
    <source>
        <dbReference type="ARBA" id="ARBA00004906"/>
    </source>
</evidence>
<evidence type="ECO:0000256" key="1">
    <source>
        <dbReference type="ARBA" id="ARBA00001798"/>
    </source>
</evidence>
<evidence type="ECO:0000256" key="6">
    <source>
        <dbReference type="ARBA" id="ARBA00022723"/>
    </source>
</evidence>
<dbReference type="InterPro" id="IPR045840">
    <property type="entry name" value="Ariadne"/>
</dbReference>
<name>A0A815JFT4_9BILA</name>
<dbReference type="Pfam" id="PF19422">
    <property type="entry name" value="Ariadne"/>
    <property type="match status" value="1"/>
</dbReference>
<comment type="caution">
    <text evidence="12">The sequence shown here is derived from an EMBL/GenBank/DDBJ whole genome shotgun (WGS) entry which is preliminary data.</text>
</comment>
<accession>A0A815JFT4</accession>
<dbReference type="Gene3D" id="1.20.120.1750">
    <property type="match status" value="1"/>
</dbReference>
<dbReference type="InterPro" id="IPR044066">
    <property type="entry name" value="TRIAD_supradom"/>
</dbReference>
<evidence type="ECO:0000256" key="3">
    <source>
        <dbReference type="ARBA" id="ARBA00005884"/>
    </source>
</evidence>
<dbReference type="Gene3D" id="2.20.25.20">
    <property type="match status" value="1"/>
</dbReference>
<dbReference type="InterPro" id="IPR002867">
    <property type="entry name" value="IBR_dom"/>
</dbReference>
<dbReference type="PROSITE" id="PS51873">
    <property type="entry name" value="TRIAD"/>
    <property type="match status" value="2"/>
</dbReference>
<feature type="domain" description="RING-type" evidence="11">
    <location>
        <begin position="448"/>
        <end position="531"/>
    </location>
</feature>
<evidence type="ECO:0000256" key="10">
    <source>
        <dbReference type="ARBA" id="ARBA00022833"/>
    </source>
</evidence>
<dbReference type="PANTHER" id="PTHR11685">
    <property type="entry name" value="RBR FAMILY RING FINGER AND IBR DOMAIN-CONTAINING"/>
    <property type="match status" value="1"/>
</dbReference>